<protein>
    <recommendedName>
        <fullName evidence="13">C2H2-type domain-containing protein</fullName>
    </recommendedName>
</protein>
<sequence length="1768" mass="197544">MTSLSSAEQLETKDDVPPTLTQELQSEVKEPALPVEQNCSISPETEDVLHDHFLLPCTVKVKCGGCGKEAEVLNQDDTSPDLTEFSYICDICKSRAQKKLRLHQLINGGTFAAQEQPDRTEPKRKHPCPHCFKEFNSQKDMKRHTNIHTGLKPYACDTCGKSFSQSCSLKRHLVTHTDSKPHRCEVCGQTFRGHLARHMRSHTGEKPFTCEICQKGFYRSELLKRHLAEHMTDGSVSGSKSKLDDIFQRSLTKQHTCLICDKTYTNSGHLARHMKQHNNENVLRCGVCTKVFYIKDELQEHLQGHSKEDLAAIIAGTLANLPMMTNGSPPSPEAEDDPIKEELAPEDDTPAVFPSQDAAPEEHACLEDKVTCGICGHACCCTNYIPLHMENHEETMVNHEEPMMVQCRSCGMDFAPSGANKGSTICNVCKPEQAGMGAQPKSDDIQDDEGDEAQDDVQDDDGLAAGDDEEKRHQCLECDKTYKYIKHLREHARIHAGGYRPYKCPTCSKTFSKRYHLNRHMLIHGRHQQRQQQSQSKTLAGVKGRIGRPPHTMGRPPNTVGRPPNTVGRPPNTVGRPPKTVGRPPHTVGRPPHALGRPPHTVGRPPHTVGRPPHTVGRPVGRPPLQHVVKKGRVGRPRLTDRKPQLTEMKPVVAVAVNVYARPKPHSGGMPFVCSACGKGFLKRVPLKRHLLNHLQEGTIPKDHPQINEMKVNSYVNANMGEAPSPQLQTCPICTKVCKGLHLYRHMKIHSKEEIAKAKEGAIGSSSPQLQQQQQQQHKRPQMKISSREAQGEMDYEKDESHFDGEDSDEENMEDEEEEEDGSMSMLKDGDLNVKEEPPEEVKEHTCLEDKVTCGICGHNCCCANYITVHMEMHSNESENCGKCGKELGDLPSTYVKGGRICSICASRSRKQLRLHQILRNRVIPSDLPAGVTKKRIECPHCPKSFVDRKYFREHLRIHTGEKRYHCSFCGMGFAHSRNFKRHVWRHTGEKPNWCNICNKGIAGHLARHMRSHSTEKSYVCNMCHKGFNRSEHLKRHLKTHLGMHEEYQCHLCSKKYLRKEHLKRHVRSHEDGTLTQQGGAGSNELSPVVMPVRPPVNDQPYREHPCTYNDAVCGLCGDACCCANYLPFHMEVHGEKAEDYIEGGTVKKGATPRQGGDGEKPVRDHSCTYDPVTCGLCGQACCCANYIPLHMEIHGEKAKDLPKDHILKDSEGESLTEAHEAPQIAGKQVKGHPCLQYMVSCGICGDVCCCTNYIPFHMEQHNEQATESIGEDDIIKKALDASDIASDCGDDVKPHPCTHELISCGICGEPCCCPNYIPFHMKLHSEVMDQEPICQEEVAYVANPTTVTDQDVADTADAVQEVTSSAVEAVEAVPTPEAVEAPRAVPTLGPKQEAFEKQVVNNGSAVMEEHVEEFDWASVANFLQGTPEPDPLPVPPLLASGSNVEPLNGSPIKEEPSTASHVDEHQVTTDHVCLQAEVTCETCDKLLCCINILIPHLDTHKVISVRCELCQRDVEMTKTVTVLKDGVKIYKCGSCVMGISMMSSSPSRTSQVRAGEPRVLAKKSIPCPHCSRVLKCRKDYTRHVKIHAEFKPFKCDICDKEFTAMANLRRHLDAHAGVKPHECQICGQYFSGHMARHMRTHTGEKKYSCEICKKGFQRLEHLKRHLWQHVKDGQATSSHKQLLELGITADTPPPSEAAPSKPNWCHICEKVIPGRLARHMITHSGVKPYQCSECPKAFFRYEHLKRHLEMHSRNKQYTGVVNTLKGQ</sequence>
<dbReference type="PROSITE" id="PS00028">
    <property type="entry name" value="ZINC_FINGER_C2H2_1"/>
    <property type="match status" value="20"/>
</dbReference>
<organism evidence="14 15">
    <name type="scientific">Strongylocentrotus purpuratus</name>
    <name type="common">Purple sea urchin</name>
    <dbReference type="NCBI Taxonomy" id="7668"/>
    <lineage>
        <taxon>Eukaryota</taxon>
        <taxon>Metazoa</taxon>
        <taxon>Echinodermata</taxon>
        <taxon>Eleutherozoa</taxon>
        <taxon>Echinozoa</taxon>
        <taxon>Echinoidea</taxon>
        <taxon>Euechinoidea</taxon>
        <taxon>Echinacea</taxon>
        <taxon>Camarodonta</taxon>
        <taxon>Echinidea</taxon>
        <taxon>Strongylocentrotidae</taxon>
        <taxon>Strongylocentrotus</taxon>
    </lineage>
</organism>
<feature type="region of interest" description="Disordered" evidence="12">
    <location>
        <begin position="1068"/>
        <end position="1088"/>
    </location>
</feature>
<keyword evidence="4" id="KW-0677">Repeat</keyword>
<keyword evidence="7" id="KW-0805">Transcription regulation</keyword>
<evidence type="ECO:0000313" key="14">
    <source>
        <dbReference type="EnsemblMetazoa" id="XP_003723908"/>
    </source>
</evidence>
<evidence type="ECO:0000256" key="7">
    <source>
        <dbReference type="ARBA" id="ARBA00023015"/>
    </source>
</evidence>
<keyword evidence="10" id="KW-0539">Nucleus</keyword>
<name>A0A7M7GFS6_STRPU</name>
<dbReference type="GO" id="GO:0006357">
    <property type="term" value="P:regulation of transcription by RNA polymerase II"/>
    <property type="evidence" value="ECO:0000318"/>
    <property type="project" value="GO_Central"/>
</dbReference>
<dbReference type="OrthoDB" id="2157201at2759"/>
<keyword evidence="5 11" id="KW-0863">Zinc-finger</keyword>
<dbReference type="SUPFAM" id="SSF57667">
    <property type="entry name" value="beta-beta-alpha zinc fingers"/>
    <property type="match status" value="11"/>
</dbReference>
<feature type="domain" description="C2H2-type" evidence="13">
    <location>
        <begin position="1048"/>
        <end position="1070"/>
    </location>
</feature>
<dbReference type="FunFam" id="3.30.160.60:FF:002343">
    <property type="entry name" value="Zinc finger protein 33A"/>
    <property type="match status" value="2"/>
</dbReference>
<feature type="domain" description="C2H2-type" evidence="13">
    <location>
        <begin position="672"/>
        <end position="699"/>
    </location>
</feature>
<dbReference type="RefSeq" id="XP_003723908.2">
    <property type="nucleotide sequence ID" value="XM_003723860.3"/>
</dbReference>
<evidence type="ECO:0000256" key="6">
    <source>
        <dbReference type="ARBA" id="ARBA00022833"/>
    </source>
</evidence>
<feature type="compositionally biased region" description="Acidic residues" evidence="12">
    <location>
        <begin position="445"/>
        <end position="468"/>
    </location>
</feature>
<dbReference type="EnsemblMetazoa" id="XM_030981443">
    <property type="protein sequence ID" value="XP_030837303"/>
    <property type="gene ID" value="LOC100889357"/>
</dbReference>
<feature type="domain" description="C2H2-type" evidence="13">
    <location>
        <begin position="1622"/>
        <end position="1647"/>
    </location>
</feature>
<dbReference type="Proteomes" id="UP000007110">
    <property type="component" value="Unassembled WGS sequence"/>
</dbReference>
<dbReference type="KEGG" id="spu:100889357"/>
<feature type="domain" description="C2H2-type" evidence="13">
    <location>
        <begin position="182"/>
        <end position="207"/>
    </location>
</feature>
<dbReference type="GO" id="GO:0032502">
    <property type="term" value="P:developmental process"/>
    <property type="evidence" value="ECO:0007669"/>
    <property type="project" value="UniProtKB-ARBA"/>
</dbReference>
<evidence type="ECO:0000259" key="13">
    <source>
        <dbReference type="PROSITE" id="PS50157"/>
    </source>
</evidence>
<evidence type="ECO:0000256" key="11">
    <source>
        <dbReference type="PROSITE-ProRule" id="PRU00042"/>
    </source>
</evidence>
<evidence type="ECO:0000256" key="5">
    <source>
        <dbReference type="ARBA" id="ARBA00022771"/>
    </source>
</evidence>
<dbReference type="InterPro" id="IPR036236">
    <property type="entry name" value="Znf_C2H2_sf"/>
</dbReference>
<evidence type="ECO:0000256" key="9">
    <source>
        <dbReference type="ARBA" id="ARBA00023163"/>
    </source>
</evidence>
<dbReference type="PROSITE" id="PS50157">
    <property type="entry name" value="ZINC_FINGER_C2H2_2"/>
    <property type="match status" value="18"/>
</dbReference>
<evidence type="ECO:0000256" key="1">
    <source>
        <dbReference type="ARBA" id="ARBA00004123"/>
    </source>
</evidence>
<evidence type="ECO:0000313" key="15">
    <source>
        <dbReference type="Proteomes" id="UP000007110"/>
    </source>
</evidence>
<feature type="domain" description="C2H2-type" evidence="13">
    <location>
        <begin position="937"/>
        <end position="964"/>
    </location>
</feature>
<dbReference type="PANTHER" id="PTHR24384">
    <property type="entry name" value="FINGER PUTATIVE TRANSCRIPTION FACTOR FAMILY-RELATED"/>
    <property type="match status" value="1"/>
</dbReference>
<comment type="subcellular location">
    <subcellularLocation>
        <location evidence="1">Nucleus</location>
    </subcellularLocation>
</comment>
<keyword evidence="6" id="KW-0862">Zinc</keyword>
<feature type="domain" description="C2H2-type" evidence="13">
    <location>
        <begin position="283"/>
        <end position="310"/>
    </location>
</feature>
<evidence type="ECO:0000256" key="3">
    <source>
        <dbReference type="ARBA" id="ARBA00022723"/>
    </source>
</evidence>
<evidence type="ECO:0000256" key="2">
    <source>
        <dbReference type="ARBA" id="ARBA00006991"/>
    </source>
</evidence>
<dbReference type="GO" id="GO:0008270">
    <property type="term" value="F:zinc ion binding"/>
    <property type="evidence" value="ECO:0007669"/>
    <property type="project" value="UniProtKB-KW"/>
</dbReference>
<accession>A0A7M7GFS6</accession>
<dbReference type="FunFam" id="3.30.160.60:FF:000446">
    <property type="entry name" value="Zinc finger protein"/>
    <property type="match status" value="1"/>
</dbReference>
<feature type="domain" description="C2H2-type" evidence="13">
    <location>
        <begin position="1730"/>
        <end position="1757"/>
    </location>
</feature>
<reference evidence="15" key="1">
    <citation type="submission" date="2015-02" db="EMBL/GenBank/DDBJ databases">
        <title>Genome sequencing for Strongylocentrotus purpuratus.</title>
        <authorList>
            <person name="Murali S."/>
            <person name="Liu Y."/>
            <person name="Vee V."/>
            <person name="English A."/>
            <person name="Wang M."/>
            <person name="Skinner E."/>
            <person name="Han Y."/>
            <person name="Muzny D.M."/>
            <person name="Worley K.C."/>
            <person name="Gibbs R.A."/>
        </authorList>
    </citation>
    <scope>NUCLEOTIDE SEQUENCE</scope>
</reference>
<dbReference type="SMART" id="SM00355">
    <property type="entry name" value="ZnF_C2H2"/>
    <property type="match status" value="28"/>
</dbReference>
<dbReference type="FunFam" id="3.30.160.60:FF:000100">
    <property type="entry name" value="Zinc finger 45-like"/>
    <property type="match status" value="3"/>
</dbReference>
<feature type="domain" description="C2H2-type" evidence="13">
    <location>
        <begin position="126"/>
        <end position="153"/>
    </location>
</feature>
<evidence type="ECO:0000256" key="4">
    <source>
        <dbReference type="ARBA" id="ARBA00022737"/>
    </source>
</evidence>
<keyword evidence="9" id="KW-0804">Transcription</keyword>
<dbReference type="EnsemblMetazoa" id="XM_003723860">
    <property type="protein sequence ID" value="XP_003723908"/>
    <property type="gene ID" value="LOC100889357"/>
</dbReference>
<dbReference type="GO" id="GO:0001227">
    <property type="term" value="F:DNA-binding transcription repressor activity, RNA polymerase II-specific"/>
    <property type="evidence" value="ECO:0000318"/>
    <property type="project" value="GO_Central"/>
</dbReference>
<feature type="domain" description="C2H2-type" evidence="13">
    <location>
        <begin position="1594"/>
        <end position="1621"/>
    </location>
</feature>
<reference evidence="14" key="2">
    <citation type="submission" date="2021-01" db="UniProtKB">
        <authorList>
            <consortium name="EnsemblMetazoa"/>
        </authorList>
    </citation>
    <scope>IDENTIFICATION</scope>
</reference>
<dbReference type="Gene3D" id="3.30.160.60">
    <property type="entry name" value="Classic Zinc Finger"/>
    <property type="match status" value="17"/>
</dbReference>
<feature type="domain" description="C2H2-type" evidence="13">
    <location>
        <begin position="208"/>
        <end position="235"/>
    </location>
</feature>
<dbReference type="GeneID" id="100889357"/>
<feature type="domain" description="C2H2-type" evidence="13">
    <location>
        <begin position="154"/>
        <end position="181"/>
    </location>
</feature>
<evidence type="ECO:0000256" key="12">
    <source>
        <dbReference type="SAM" id="MobiDB-lite"/>
    </source>
</evidence>
<keyword evidence="3" id="KW-0479">Metal-binding</keyword>
<feature type="domain" description="C2H2-type" evidence="13">
    <location>
        <begin position="255"/>
        <end position="282"/>
    </location>
</feature>
<keyword evidence="8" id="KW-0238">DNA-binding</keyword>
<dbReference type="FunFam" id="3.30.160.60:FF:000202">
    <property type="entry name" value="Zinc finger protein 574"/>
    <property type="match status" value="1"/>
</dbReference>
<feature type="domain" description="C2H2-type" evidence="13">
    <location>
        <begin position="965"/>
        <end position="992"/>
    </location>
</feature>
<feature type="domain" description="C2H2-type" evidence="13">
    <location>
        <begin position="1648"/>
        <end position="1675"/>
    </location>
</feature>
<dbReference type="RefSeq" id="XP_030837303.1">
    <property type="nucleotide sequence ID" value="XM_030981443.1"/>
</dbReference>
<feature type="region of interest" description="Disordered" evidence="12">
    <location>
        <begin position="437"/>
        <end position="468"/>
    </location>
</feature>
<dbReference type="Pfam" id="PF00096">
    <property type="entry name" value="zf-C2H2"/>
    <property type="match status" value="8"/>
</dbReference>
<feature type="domain" description="C2H2-type" evidence="13">
    <location>
        <begin position="1019"/>
        <end position="1046"/>
    </location>
</feature>
<feature type="compositionally biased region" description="Acidic residues" evidence="12">
    <location>
        <begin position="806"/>
        <end position="822"/>
    </location>
</feature>
<dbReference type="FunFam" id="3.30.160.60:FF:000624">
    <property type="entry name" value="zinc finger protein 697"/>
    <property type="match status" value="1"/>
</dbReference>
<keyword evidence="15" id="KW-1185">Reference proteome</keyword>
<feature type="domain" description="C2H2-type" evidence="13">
    <location>
        <begin position="502"/>
        <end position="529"/>
    </location>
</feature>
<feature type="domain" description="C2H2-type" evidence="13">
    <location>
        <begin position="473"/>
        <end position="500"/>
    </location>
</feature>
<feature type="region of interest" description="Disordered" evidence="12">
    <location>
        <begin position="760"/>
        <end position="828"/>
    </location>
</feature>
<dbReference type="InterPro" id="IPR013087">
    <property type="entry name" value="Znf_C2H2_type"/>
</dbReference>
<dbReference type="InterPro" id="IPR050752">
    <property type="entry name" value="C2H2-ZF_domain"/>
</dbReference>
<dbReference type="GO" id="GO:0005654">
    <property type="term" value="C:nucleoplasm"/>
    <property type="evidence" value="ECO:0000318"/>
    <property type="project" value="GO_Central"/>
</dbReference>
<evidence type="ECO:0000256" key="8">
    <source>
        <dbReference type="ARBA" id="ARBA00023125"/>
    </source>
</evidence>
<evidence type="ECO:0000256" key="10">
    <source>
        <dbReference type="ARBA" id="ARBA00023242"/>
    </source>
</evidence>
<dbReference type="GO" id="GO:0000978">
    <property type="term" value="F:RNA polymerase II cis-regulatory region sequence-specific DNA binding"/>
    <property type="evidence" value="ECO:0000318"/>
    <property type="project" value="GO_Central"/>
</dbReference>
<proteinExistence type="inferred from homology"/>
<feature type="region of interest" description="Disordered" evidence="12">
    <location>
        <begin position="525"/>
        <end position="625"/>
    </location>
</feature>
<dbReference type="InParanoid" id="A0A7M7GFS6"/>
<dbReference type="FunFam" id="3.30.160.60:FF:002737">
    <property type="entry name" value="AGAP008430-PA"/>
    <property type="match status" value="1"/>
</dbReference>
<comment type="similarity">
    <text evidence="2">Belongs to the krueppel C2H2-type zinc-finger protein family.</text>
</comment>
<feature type="domain" description="C2H2-type" evidence="13">
    <location>
        <begin position="1566"/>
        <end position="1593"/>
    </location>
</feature>
<dbReference type="PANTHER" id="PTHR24384:SF189">
    <property type="entry name" value="C2H2-TYPE DOMAIN-CONTAINING PROTEIN-RELATED"/>
    <property type="match status" value="1"/>
</dbReference>